<accession>A0ACC1YD07</accession>
<organism evidence="1 2">
    <name type="scientific">Melia azedarach</name>
    <name type="common">Chinaberry tree</name>
    <dbReference type="NCBI Taxonomy" id="155640"/>
    <lineage>
        <taxon>Eukaryota</taxon>
        <taxon>Viridiplantae</taxon>
        <taxon>Streptophyta</taxon>
        <taxon>Embryophyta</taxon>
        <taxon>Tracheophyta</taxon>
        <taxon>Spermatophyta</taxon>
        <taxon>Magnoliopsida</taxon>
        <taxon>eudicotyledons</taxon>
        <taxon>Gunneridae</taxon>
        <taxon>Pentapetalae</taxon>
        <taxon>rosids</taxon>
        <taxon>malvids</taxon>
        <taxon>Sapindales</taxon>
        <taxon>Meliaceae</taxon>
        <taxon>Melia</taxon>
    </lineage>
</organism>
<sequence length="581" mass="65784">MRYWHLILYRAALDGNWGGATNIFENSSTGITARDRITKQGDTVLHIAAAANRTLFVKRLVMEGYVKAKDLAIKNFVGNTALHYAASSGNLELVEFMIKRNKNLVLIRGKDDMLPLHIAALSGHEEIVNYLYPLSNLNNLNNEDKIELLVALINSDLYDVAWGLLLCYEELAVCRDRNGETALHALARKSTASSKLTKQDQDLSMPWLIKFIVDYVQWFLMIKLYSPTYVEYNKKLPYVAMLLIENIWERVMLLDDHKIAELIGKPWPLLFVIAERGNFEFLKKLIDEYPDIIQEVDNNGYSIFHIAVLNRHWNIFKLIYDIGPYKDTIVSTRDKQGNTILHLAGMLAPPNRLKIVPGAALQMQREVLWFKKVSKIMRPSDAEAVNNEGKTPTDLFLESHKDLKAESEKWMKDTANSCMVVVTLVAIVVFAAAFTVPEGNKEDTGAPNFFTEVSFKIFAISGGNKEDTGVSKEVSYKVFAISEAVSLLFSSISILSFLSILTFNYEEEDFFSSLPMNLKVGLASLFLSIASMMVVFWSASFIIFNGETSWIPILMSVLASIAVIFFIRKHYRLFVQAGRTF</sequence>
<name>A0ACC1YD07_MELAZ</name>
<evidence type="ECO:0000313" key="2">
    <source>
        <dbReference type="Proteomes" id="UP001164539"/>
    </source>
</evidence>
<dbReference type="EMBL" id="CM051397">
    <property type="protein sequence ID" value="KAJ4721657.1"/>
    <property type="molecule type" value="Genomic_DNA"/>
</dbReference>
<evidence type="ECO:0000313" key="1">
    <source>
        <dbReference type="EMBL" id="KAJ4721657.1"/>
    </source>
</evidence>
<reference evidence="1 2" key="1">
    <citation type="journal article" date="2023" name="Science">
        <title>Complex scaffold remodeling in plant triterpene biosynthesis.</title>
        <authorList>
            <person name="De La Pena R."/>
            <person name="Hodgson H."/>
            <person name="Liu J.C."/>
            <person name="Stephenson M.J."/>
            <person name="Martin A.C."/>
            <person name="Owen C."/>
            <person name="Harkess A."/>
            <person name="Leebens-Mack J."/>
            <person name="Jimenez L.E."/>
            <person name="Osbourn A."/>
            <person name="Sattely E.S."/>
        </authorList>
    </citation>
    <scope>NUCLEOTIDE SEQUENCE [LARGE SCALE GENOMIC DNA]</scope>
    <source>
        <strain evidence="2">cv. JPN11</strain>
        <tissue evidence="1">Leaf</tissue>
    </source>
</reference>
<dbReference type="Proteomes" id="UP001164539">
    <property type="component" value="Chromosome 4"/>
</dbReference>
<protein>
    <submittedName>
        <fullName evidence="1">Ankyrin repeat family protein</fullName>
    </submittedName>
</protein>
<comment type="caution">
    <text evidence="1">The sequence shown here is derived from an EMBL/GenBank/DDBJ whole genome shotgun (WGS) entry which is preliminary data.</text>
</comment>
<keyword evidence="2" id="KW-1185">Reference proteome</keyword>
<gene>
    <name evidence="1" type="ORF">OWV82_009319</name>
</gene>
<proteinExistence type="predicted"/>